<reference evidence="2 3" key="1">
    <citation type="submission" date="2023-04" db="EMBL/GenBank/DDBJ databases">
        <title>Ectobacillus antri isolated from activated sludge.</title>
        <authorList>
            <person name="Yan P."/>
            <person name="Liu X."/>
        </authorList>
    </citation>
    <scope>NUCLEOTIDE SEQUENCE [LARGE SCALE GENOMIC DNA]</scope>
    <source>
        <strain evidence="2 3">C18H</strain>
    </source>
</reference>
<dbReference type="Proteomes" id="UP001218246">
    <property type="component" value="Unassembled WGS sequence"/>
</dbReference>
<keyword evidence="3" id="KW-1185">Reference proteome</keyword>
<organism evidence="2 3">
    <name type="scientific">Ectobacillus antri</name>
    <dbReference type="NCBI Taxonomy" id="2486280"/>
    <lineage>
        <taxon>Bacteria</taxon>
        <taxon>Bacillati</taxon>
        <taxon>Bacillota</taxon>
        <taxon>Bacilli</taxon>
        <taxon>Bacillales</taxon>
        <taxon>Bacillaceae</taxon>
        <taxon>Ectobacillus</taxon>
    </lineage>
</organism>
<dbReference type="SUPFAM" id="SSF56112">
    <property type="entry name" value="Protein kinase-like (PK-like)"/>
    <property type="match status" value="1"/>
</dbReference>
<accession>A0ABT6H3Q4</accession>
<dbReference type="Gene3D" id="1.10.510.10">
    <property type="entry name" value="Transferase(Phosphotransferase) domain 1"/>
    <property type="match status" value="1"/>
</dbReference>
<dbReference type="GO" id="GO:0016301">
    <property type="term" value="F:kinase activity"/>
    <property type="evidence" value="ECO:0007669"/>
    <property type="project" value="UniProtKB-KW"/>
</dbReference>
<sequence length="289" mass="33225">MNDFVMIEIDNQRFALREHHDFQWLAQFGTVFAVFAEQDSGNLCFGVTKNGAKQFVKYAGAKTVVYEGKPADAVERLKQAVLRYEVLQHPHLVTLQDHFSTEYGYAAIFDWFSGESLHMPRSFLGESKYMEPRSPFYRYRKLSVSQRLASLHALFSFHVHVEAKDYVAIDFYDGSILYSFDNHITKMCDIDLYSPKPYVNTVGRMWGSSRFMAPEEFTLGAPIDEKTNVFAMGATAFVLLGGGLNRSFTYWEANENLYEVARKAIQEKREERYTSVQAFFQAWCEAGGE</sequence>
<dbReference type="RefSeq" id="WP_278018515.1">
    <property type="nucleotide sequence ID" value="NZ_JARRRY010000018.1"/>
</dbReference>
<dbReference type="InterPro" id="IPR011009">
    <property type="entry name" value="Kinase-like_dom_sf"/>
</dbReference>
<gene>
    <name evidence="2" type="ORF">P6P90_06745</name>
</gene>
<evidence type="ECO:0000313" key="3">
    <source>
        <dbReference type="Proteomes" id="UP001218246"/>
    </source>
</evidence>
<name>A0ABT6H3Q4_9BACI</name>
<protein>
    <submittedName>
        <fullName evidence="2">Serine/threonine-protein kinase</fullName>
    </submittedName>
</protein>
<proteinExistence type="predicted"/>
<dbReference type="EMBL" id="JARULN010000004">
    <property type="protein sequence ID" value="MDG5753670.1"/>
    <property type="molecule type" value="Genomic_DNA"/>
</dbReference>
<feature type="domain" description="Protein kinase" evidence="1">
    <location>
        <begin position="17"/>
        <end position="289"/>
    </location>
</feature>
<evidence type="ECO:0000313" key="2">
    <source>
        <dbReference type="EMBL" id="MDG5753670.1"/>
    </source>
</evidence>
<comment type="caution">
    <text evidence="2">The sequence shown here is derived from an EMBL/GenBank/DDBJ whole genome shotgun (WGS) entry which is preliminary data.</text>
</comment>
<keyword evidence="2" id="KW-0808">Transferase</keyword>
<keyword evidence="2" id="KW-0418">Kinase</keyword>
<dbReference type="InterPro" id="IPR000719">
    <property type="entry name" value="Prot_kinase_dom"/>
</dbReference>
<evidence type="ECO:0000259" key="1">
    <source>
        <dbReference type="PROSITE" id="PS50011"/>
    </source>
</evidence>
<dbReference type="PROSITE" id="PS50011">
    <property type="entry name" value="PROTEIN_KINASE_DOM"/>
    <property type="match status" value="1"/>
</dbReference>